<sequence length="204" mass="22118">METIGTWLSKKGTTMETIGSIPAKELCPGTIRDSYWEEMVRLTLAPGVQSAFALLLAVDQLPGTEDGLRLLSARLEASGRWDAAVQLWRLAAPWRMTGSCSEEFGTAIRLRRAKASAAQMPRFRASAAQRCYLPLGYSVNVMGKLGGAAQRRMGWQAELGTVMVVYEVSFLPSGAEQLVGSAIDRSAFSCFRARCALTCAPTCT</sequence>
<organism evidence="1 2">
    <name type="scientific">Symbiodinium microadriaticum</name>
    <name type="common">Dinoflagellate</name>
    <name type="synonym">Zooxanthella microadriatica</name>
    <dbReference type="NCBI Taxonomy" id="2951"/>
    <lineage>
        <taxon>Eukaryota</taxon>
        <taxon>Sar</taxon>
        <taxon>Alveolata</taxon>
        <taxon>Dinophyceae</taxon>
        <taxon>Suessiales</taxon>
        <taxon>Symbiodiniaceae</taxon>
        <taxon>Symbiodinium</taxon>
    </lineage>
</organism>
<proteinExistence type="predicted"/>
<gene>
    <name evidence="1" type="ORF">AK812_SmicGene13483</name>
</gene>
<name>A0A1Q9E7Z9_SYMMI</name>
<dbReference type="Proteomes" id="UP000186817">
    <property type="component" value="Unassembled WGS sequence"/>
</dbReference>
<dbReference type="OrthoDB" id="10650682at2759"/>
<protein>
    <submittedName>
        <fullName evidence="1">Uncharacterized protein</fullName>
    </submittedName>
</protein>
<comment type="caution">
    <text evidence="1">The sequence shown here is derived from an EMBL/GenBank/DDBJ whole genome shotgun (WGS) entry which is preliminary data.</text>
</comment>
<evidence type="ECO:0000313" key="2">
    <source>
        <dbReference type="Proteomes" id="UP000186817"/>
    </source>
</evidence>
<evidence type="ECO:0000313" key="1">
    <source>
        <dbReference type="EMBL" id="OLQ03549.1"/>
    </source>
</evidence>
<dbReference type="EMBL" id="LSRX01000233">
    <property type="protein sequence ID" value="OLQ03549.1"/>
    <property type="molecule type" value="Genomic_DNA"/>
</dbReference>
<reference evidence="1 2" key="1">
    <citation type="submission" date="2016-02" db="EMBL/GenBank/DDBJ databases">
        <title>Genome analysis of coral dinoflagellate symbionts highlights evolutionary adaptations to a symbiotic lifestyle.</title>
        <authorList>
            <person name="Aranda M."/>
            <person name="Li Y."/>
            <person name="Liew Y.J."/>
            <person name="Baumgarten S."/>
            <person name="Simakov O."/>
            <person name="Wilson M."/>
            <person name="Piel J."/>
            <person name="Ashoor H."/>
            <person name="Bougouffa S."/>
            <person name="Bajic V.B."/>
            <person name="Ryu T."/>
            <person name="Ravasi T."/>
            <person name="Bayer T."/>
            <person name="Micklem G."/>
            <person name="Kim H."/>
            <person name="Bhak J."/>
            <person name="Lajeunesse T.C."/>
            <person name="Voolstra C.R."/>
        </authorList>
    </citation>
    <scope>NUCLEOTIDE SEQUENCE [LARGE SCALE GENOMIC DNA]</scope>
    <source>
        <strain evidence="1 2">CCMP2467</strain>
    </source>
</reference>
<accession>A0A1Q9E7Z9</accession>
<dbReference type="AlphaFoldDB" id="A0A1Q9E7Z9"/>
<keyword evidence="2" id="KW-1185">Reference proteome</keyword>